<dbReference type="RefSeq" id="WP_183852264.1">
    <property type="nucleotide sequence ID" value="NZ_JACHOO010000001.1"/>
</dbReference>
<evidence type="ECO:0000313" key="3">
    <source>
        <dbReference type="Proteomes" id="UP000523821"/>
    </source>
</evidence>
<evidence type="ECO:0000256" key="1">
    <source>
        <dbReference type="SAM" id="Phobius"/>
    </source>
</evidence>
<gene>
    <name evidence="2" type="ORF">GGQ63_000565</name>
</gene>
<keyword evidence="1" id="KW-0812">Transmembrane</keyword>
<accession>A0A7W9CTF5</accession>
<sequence length="135" mass="14334">MSRFVAVAYPATLVAFLAVDAVWLVGMSGVLYRPVLGPILRAEPDLVAAGLFYLIYVAGIVFFAVHPSRRRGLAAAALRGGAFGFCAYATYDLTNQATLAVWSPVLTVADLAWGTFVTGLAATVGLIVAKRVDRR</sequence>
<feature type="transmembrane region" description="Helical" evidence="1">
    <location>
        <begin position="72"/>
        <end position="91"/>
    </location>
</feature>
<reference evidence="2 3" key="1">
    <citation type="submission" date="2020-08" db="EMBL/GenBank/DDBJ databases">
        <title>Genomic Encyclopedia of Type Strains, Phase IV (KMG-IV): sequencing the most valuable type-strain genomes for metagenomic binning, comparative biology and taxonomic classification.</title>
        <authorList>
            <person name="Goeker M."/>
        </authorList>
    </citation>
    <scope>NUCLEOTIDE SEQUENCE [LARGE SCALE GENOMIC DNA]</scope>
    <source>
        <strain evidence="2 3">DSM 16268</strain>
    </source>
</reference>
<dbReference type="InterPro" id="IPR018687">
    <property type="entry name" value="DUF2177_membr"/>
</dbReference>
<dbReference type="AlphaFoldDB" id="A0A7W9CTF5"/>
<keyword evidence="1" id="KW-0472">Membrane</keyword>
<dbReference type="Proteomes" id="UP000523821">
    <property type="component" value="Unassembled WGS sequence"/>
</dbReference>
<proteinExistence type="predicted"/>
<organism evidence="2 3">
    <name type="scientific">Prosthecomicrobium pneumaticum</name>
    <dbReference type="NCBI Taxonomy" id="81895"/>
    <lineage>
        <taxon>Bacteria</taxon>
        <taxon>Pseudomonadati</taxon>
        <taxon>Pseudomonadota</taxon>
        <taxon>Alphaproteobacteria</taxon>
        <taxon>Hyphomicrobiales</taxon>
        <taxon>Kaistiaceae</taxon>
        <taxon>Prosthecomicrobium</taxon>
    </lineage>
</organism>
<feature type="transmembrane region" description="Helical" evidence="1">
    <location>
        <begin position="111"/>
        <end position="129"/>
    </location>
</feature>
<dbReference type="Pfam" id="PF09945">
    <property type="entry name" value="DUF2177"/>
    <property type="match status" value="1"/>
</dbReference>
<keyword evidence="3" id="KW-1185">Reference proteome</keyword>
<keyword evidence="1" id="KW-1133">Transmembrane helix</keyword>
<feature type="transmembrane region" description="Helical" evidence="1">
    <location>
        <begin position="46"/>
        <end position="65"/>
    </location>
</feature>
<evidence type="ECO:0000313" key="2">
    <source>
        <dbReference type="EMBL" id="MBB5751522.1"/>
    </source>
</evidence>
<name>A0A7W9CTF5_9HYPH</name>
<protein>
    <submittedName>
        <fullName evidence="2">Putative membrane protein</fullName>
    </submittedName>
</protein>
<feature type="transmembrane region" description="Helical" evidence="1">
    <location>
        <begin position="7"/>
        <end position="26"/>
    </location>
</feature>
<dbReference type="EMBL" id="JACHOO010000001">
    <property type="protein sequence ID" value="MBB5751522.1"/>
    <property type="molecule type" value="Genomic_DNA"/>
</dbReference>
<comment type="caution">
    <text evidence="2">The sequence shown here is derived from an EMBL/GenBank/DDBJ whole genome shotgun (WGS) entry which is preliminary data.</text>
</comment>